<gene>
    <name evidence="1" type="ORF">SDC9_158505</name>
</gene>
<accession>A0A645FFC8</accession>
<dbReference type="EMBL" id="VSSQ01057402">
    <property type="protein sequence ID" value="MPN11204.1"/>
    <property type="molecule type" value="Genomic_DNA"/>
</dbReference>
<organism evidence="1">
    <name type="scientific">bioreactor metagenome</name>
    <dbReference type="NCBI Taxonomy" id="1076179"/>
    <lineage>
        <taxon>unclassified sequences</taxon>
        <taxon>metagenomes</taxon>
        <taxon>ecological metagenomes</taxon>
    </lineage>
</organism>
<evidence type="ECO:0000313" key="1">
    <source>
        <dbReference type="EMBL" id="MPN11204.1"/>
    </source>
</evidence>
<reference evidence="1" key="1">
    <citation type="submission" date="2019-08" db="EMBL/GenBank/DDBJ databases">
        <authorList>
            <person name="Kucharzyk K."/>
            <person name="Murdoch R.W."/>
            <person name="Higgins S."/>
            <person name="Loffler F."/>
        </authorList>
    </citation>
    <scope>NUCLEOTIDE SEQUENCE</scope>
</reference>
<sequence length="50" mass="5295">MPPNLAAEDEHAFGVYVVDKIPILVREVDGVIPALRAGVIDQDVDAIPVG</sequence>
<comment type="caution">
    <text evidence="1">The sequence shown here is derived from an EMBL/GenBank/DDBJ whole genome shotgun (WGS) entry which is preliminary data.</text>
</comment>
<dbReference type="AlphaFoldDB" id="A0A645FFC8"/>
<name>A0A645FFC8_9ZZZZ</name>
<protein>
    <submittedName>
        <fullName evidence="1">Uncharacterized protein</fullName>
    </submittedName>
</protein>
<proteinExistence type="predicted"/>